<dbReference type="Pfam" id="PF05016">
    <property type="entry name" value="ParE_toxin"/>
    <property type="match status" value="1"/>
</dbReference>
<comment type="caution">
    <text evidence="3">The sequence shown here is derived from an EMBL/GenBank/DDBJ whole genome shotgun (WGS) entry which is preliminary data.</text>
</comment>
<dbReference type="Proteomes" id="UP000233332">
    <property type="component" value="Unassembled WGS sequence"/>
</dbReference>
<keyword evidence="4" id="KW-1185">Reference proteome</keyword>
<protein>
    <submittedName>
        <fullName evidence="3">Plasmid stabilization protein</fullName>
    </submittedName>
</protein>
<dbReference type="InterPro" id="IPR051803">
    <property type="entry name" value="TA_system_RelE-like_toxin"/>
</dbReference>
<organism evidence="3 4">
    <name type="scientific">Thalassospira lohafexi</name>
    <dbReference type="NCBI Taxonomy" id="744227"/>
    <lineage>
        <taxon>Bacteria</taxon>
        <taxon>Pseudomonadati</taxon>
        <taxon>Pseudomonadota</taxon>
        <taxon>Alphaproteobacteria</taxon>
        <taxon>Rhodospirillales</taxon>
        <taxon>Thalassospiraceae</taxon>
        <taxon>Thalassospira</taxon>
    </lineage>
</organism>
<evidence type="ECO:0000256" key="1">
    <source>
        <dbReference type="ARBA" id="ARBA00006226"/>
    </source>
</evidence>
<proteinExistence type="inferred from homology"/>
<dbReference type="EMBL" id="NXGX01000004">
    <property type="protein sequence ID" value="PKR58428.1"/>
    <property type="molecule type" value="Genomic_DNA"/>
</dbReference>
<name>A0A2N3L6J3_9PROT</name>
<evidence type="ECO:0000256" key="2">
    <source>
        <dbReference type="ARBA" id="ARBA00022649"/>
    </source>
</evidence>
<gene>
    <name evidence="3" type="ORF">COO92_11870</name>
</gene>
<reference evidence="3 4" key="1">
    <citation type="submission" date="2017-09" db="EMBL/GenBank/DDBJ databases">
        <title>Biodiversity and function of Thalassospira species in the particle-attached aromatic-hydrocarbon-degrading consortia from the surface seawater of the China South Sea.</title>
        <authorList>
            <person name="Dong C."/>
            <person name="Lai Q."/>
            <person name="Shao Z."/>
        </authorList>
    </citation>
    <scope>NUCLEOTIDE SEQUENCE [LARGE SCALE GENOMIC DNA]</scope>
    <source>
        <strain evidence="3 4">139Z-12</strain>
    </source>
</reference>
<sequence>MKHYRVIISPKAGRDIIAAYDWLYDENPAYAAQWRDGLRHAVMRLQTLPFAHAVAPESAEFDMEIRHMLYGRGTPWRVFYCISEDQVSILHVRHGRQDYWQAKATNTDEE</sequence>
<dbReference type="AlphaFoldDB" id="A0A2N3L6J3"/>
<evidence type="ECO:0000313" key="4">
    <source>
        <dbReference type="Proteomes" id="UP000233332"/>
    </source>
</evidence>
<keyword evidence="2" id="KW-1277">Toxin-antitoxin system</keyword>
<dbReference type="RefSeq" id="WP_101302338.1">
    <property type="nucleotide sequence ID" value="NZ_NXGX01000004.1"/>
</dbReference>
<dbReference type="PANTHER" id="PTHR33755">
    <property type="entry name" value="TOXIN PARE1-RELATED"/>
    <property type="match status" value="1"/>
</dbReference>
<comment type="similarity">
    <text evidence="1">Belongs to the RelE toxin family.</text>
</comment>
<accession>A0A2N3L6J3</accession>
<dbReference type="InterPro" id="IPR035093">
    <property type="entry name" value="RelE/ParE_toxin_dom_sf"/>
</dbReference>
<dbReference type="InterPro" id="IPR007712">
    <property type="entry name" value="RelE/ParE_toxin"/>
</dbReference>
<dbReference type="Gene3D" id="3.30.2310.20">
    <property type="entry name" value="RelE-like"/>
    <property type="match status" value="1"/>
</dbReference>
<evidence type="ECO:0000313" key="3">
    <source>
        <dbReference type="EMBL" id="PKR58428.1"/>
    </source>
</evidence>